<dbReference type="AlphaFoldDB" id="A0A6N2BRC9"/>
<accession>A0A6N2BRC9</accession>
<evidence type="ECO:0000256" key="1">
    <source>
        <dbReference type="SAM" id="MobiDB-lite"/>
    </source>
</evidence>
<sequence>MSVENYNNRDQAPVNDNGGLAATRVRDFVRMNPPEFLGSQTNKDPYNFLDEIKKIFEVMQVFPNRVERSKDLGIHEVKEGKHDIPRGAKIKKFLYGVSDLVKTKCKNAMLLGDMRTSRVMTHAQQVESDKLREQAKENKKGRTGNYDYSQQKSGGGNCS</sequence>
<reference evidence="2" key="1">
    <citation type="submission" date="2019-05" db="EMBL/GenBank/DDBJ databases">
        <title>The de novo reference genome and transcriptome assemblies of the wild tomato species Solanum chilense.</title>
        <authorList>
            <person name="Stam R."/>
            <person name="Nosenko T."/>
            <person name="Hoerger A.C."/>
            <person name="Stephan W."/>
            <person name="Seidel M.A."/>
            <person name="Kuhn J.M.M."/>
            <person name="Haberer G."/>
            <person name="Tellier A."/>
        </authorList>
    </citation>
    <scope>NUCLEOTIDE SEQUENCE</scope>
    <source>
        <tissue evidence="2">Mature leaves</tissue>
    </source>
</reference>
<name>A0A6N2BRC9_SOLCI</name>
<comment type="caution">
    <text evidence="2">The sequence shown here is derived from an EMBL/GenBank/DDBJ whole genome shotgun (WGS) entry which is preliminary data.</text>
</comment>
<gene>
    <name evidence="2" type="ORF">EJD97_007380</name>
</gene>
<evidence type="ECO:0000313" key="2">
    <source>
        <dbReference type="EMBL" id="TMW96428.1"/>
    </source>
</evidence>
<evidence type="ECO:0008006" key="3">
    <source>
        <dbReference type="Google" id="ProtNLM"/>
    </source>
</evidence>
<protein>
    <recommendedName>
        <fullName evidence="3">Gag-pol polyprotein</fullName>
    </recommendedName>
</protein>
<organism evidence="2">
    <name type="scientific">Solanum chilense</name>
    <name type="common">Tomato</name>
    <name type="synonym">Lycopersicon chilense</name>
    <dbReference type="NCBI Taxonomy" id="4083"/>
    <lineage>
        <taxon>Eukaryota</taxon>
        <taxon>Viridiplantae</taxon>
        <taxon>Streptophyta</taxon>
        <taxon>Embryophyta</taxon>
        <taxon>Tracheophyta</taxon>
        <taxon>Spermatophyta</taxon>
        <taxon>Magnoliopsida</taxon>
        <taxon>eudicotyledons</taxon>
        <taxon>Gunneridae</taxon>
        <taxon>Pentapetalae</taxon>
        <taxon>asterids</taxon>
        <taxon>lamiids</taxon>
        <taxon>Solanales</taxon>
        <taxon>Solanaceae</taxon>
        <taxon>Solanoideae</taxon>
        <taxon>Solaneae</taxon>
        <taxon>Solanum</taxon>
        <taxon>Solanum subgen. Lycopersicon</taxon>
    </lineage>
</organism>
<dbReference type="EMBL" id="RXGB01002072">
    <property type="protein sequence ID" value="TMW96428.1"/>
    <property type="molecule type" value="Genomic_DNA"/>
</dbReference>
<feature type="region of interest" description="Disordered" evidence="1">
    <location>
        <begin position="121"/>
        <end position="159"/>
    </location>
</feature>
<feature type="compositionally biased region" description="Basic and acidic residues" evidence="1">
    <location>
        <begin position="127"/>
        <end position="140"/>
    </location>
</feature>
<proteinExistence type="predicted"/>